<evidence type="ECO:0000256" key="1">
    <source>
        <dbReference type="SAM" id="MobiDB-lite"/>
    </source>
</evidence>
<dbReference type="PANTHER" id="PTHR37013:SF3">
    <property type="entry name" value="INTEGRAL MEMBRANE PROTEIN (AFU_ORTHOLOGUE AFUA_1G05950)"/>
    <property type="match status" value="1"/>
</dbReference>
<feature type="transmembrane region" description="Helical" evidence="2">
    <location>
        <begin position="83"/>
        <end position="109"/>
    </location>
</feature>
<feature type="region of interest" description="Disordered" evidence="1">
    <location>
        <begin position="259"/>
        <end position="278"/>
    </location>
</feature>
<evidence type="ECO:0000256" key="2">
    <source>
        <dbReference type="SAM" id="Phobius"/>
    </source>
</evidence>
<dbReference type="PANTHER" id="PTHR37013">
    <property type="entry name" value="INTEGRAL MEMBRANE PROTEIN (AFU_ORTHOLOGUE AFUA_1G05950)-RELATED"/>
    <property type="match status" value="1"/>
</dbReference>
<feature type="region of interest" description="Disordered" evidence="1">
    <location>
        <begin position="331"/>
        <end position="372"/>
    </location>
</feature>
<organism evidence="4 5">
    <name type="scientific">Trichoderma parareesei</name>
    <name type="common">Filamentous fungus</name>
    <dbReference type="NCBI Taxonomy" id="858221"/>
    <lineage>
        <taxon>Eukaryota</taxon>
        <taxon>Fungi</taxon>
        <taxon>Dikarya</taxon>
        <taxon>Ascomycota</taxon>
        <taxon>Pezizomycotina</taxon>
        <taxon>Sordariomycetes</taxon>
        <taxon>Hypocreomycetidae</taxon>
        <taxon>Hypocreales</taxon>
        <taxon>Hypocreaceae</taxon>
        <taxon>Trichoderma</taxon>
    </lineage>
</organism>
<keyword evidence="2" id="KW-0812">Transmembrane</keyword>
<feature type="transmembrane region" description="Helical" evidence="2">
    <location>
        <begin position="162"/>
        <end position="180"/>
    </location>
</feature>
<feature type="domain" description="DUF7703" evidence="3">
    <location>
        <begin position="20"/>
        <end position="257"/>
    </location>
</feature>
<evidence type="ECO:0000313" key="5">
    <source>
        <dbReference type="Proteomes" id="UP000219286"/>
    </source>
</evidence>
<keyword evidence="2" id="KW-0472">Membrane</keyword>
<keyword evidence="2" id="KW-1133">Transmembrane helix</keyword>
<evidence type="ECO:0000313" key="4">
    <source>
        <dbReference type="EMBL" id="OTA02418.1"/>
    </source>
</evidence>
<accession>A0A2H2Z860</accession>
<comment type="caution">
    <text evidence="4">The sequence shown here is derived from an EMBL/GenBank/DDBJ whole genome shotgun (WGS) entry which is preliminary data.</text>
</comment>
<protein>
    <recommendedName>
        <fullName evidence="3">DUF7703 domain-containing protein</fullName>
    </recommendedName>
</protein>
<dbReference type="InterPro" id="IPR056120">
    <property type="entry name" value="DUF7703"/>
</dbReference>
<proteinExistence type="predicted"/>
<feature type="transmembrane region" description="Helical" evidence="2">
    <location>
        <begin position="201"/>
        <end position="222"/>
    </location>
</feature>
<dbReference type="OrthoDB" id="405906at2759"/>
<feature type="compositionally biased region" description="Low complexity" evidence="1">
    <location>
        <begin position="353"/>
        <end position="364"/>
    </location>
</feature>
<feature type="transmembrane region" description="Helical" evidence="2">
    <location>
        <begin position="54"/>
        <end position="77"/>
    </location>
</feature>
<dbReference type="EMBL" id="LFMI01000317">
    <property type="protein sequence ID" value="OTA02418.1"/>
    <property type="molecule type" value="Genomic_DNA"/>
</dbReference>
<feature type="transmembrane region" description="Helical" evidence="2">
    <location>
        <begin position="121"/>
        <end position="142"/>
    </location>
</feature>
<dbReference type="Pfam" id="PF24802">
    <property type="entry name" value="DUF7703"/>
    <property type="match status" value="1"/>
</dbReference>
<keyword evidence="5" id="KW-1185">Reference proteome</keyword>
<gene>
    <name evidence="4" type="ORF">A9Z42_0027910</name>
</gene>
<sequence length="372" mass="41366">MAVRIRPRSFGSGVDGIDSTEMTIIIVFLSLALYNVLELFCIIWSTFKRYAGLYFWSFLMATVGIALSCVGFCIKYFGPESLGYFSCTLSLMGWVFMVTGQSLVLWSRLHLVLRNRRRLRIILWIIIFNAVVCHGMVIPLVYGSFSNNPEIFEQPYKVTERIEIVVFFLQEMMLSGLYIYETIKLLRMGGSLGNKQSSRRVLKNLILVNILVMILDVTILSLEFANLYDYQISYKPFAYSVKLKLEFTVLNRLVELTSGGREHQPSDQSRSSSGRSNSTASAFSDTFCSSKSIGGGSYHAYAKGGCPNHLHKPTPSEVENGNRVMMTTAITVHHEKRSPGCDELGRPKDLAEGSSSASSSSSAGSYGGGEKA</sequence>
<feature type="compositionally biased region" description="Low complexity" evidence="1">
    <location>
        <begin position="266"/>
        <end position="278"/>
    </location>
</feature>
<feature type="compositionally biased region" description="Basic and acidic residues" evidence="1">
    <location>
        <begin position="337"/>
        <end position="351"/>
    </location>
</feature>
<reference evidence="4 5" key="1">
    <citation type="journal article" date="2015" name="Genome Announc.">
        <title>Genome sequence and annotation of Trichoderma parareesei, the ancestor of the cellulase producer Trichoderma reesei.</title>
        <authorList>
            <person name="Yang D."/>
            <person name="Pomraning K."/>
            <person name="Kopchinskiy A."/>
            <person name="Karimi Aghcheh R."/>
            <person name="Atanasova L."/>
            <person name="Chenthamara K."/>
            <person name="Baker S.E."/>
            <person name="Zhang R."/>
            <person name="Shen Q."/>
            <person name="Freitag M."/>
            <person name="Kubicek C.P."/>
            <person name="Druzhinina I.S."/>
        </authorList>
    </citation>
    <scope>NUCLEOTIDE SEQUENCE [LARGE SCALE GENOMIC DNA]</scope>
    <source>
        <strain evidence="4 5">CBS 125925</strain>
    </source>
</reference>
<evidence type="ECO:0000259" key="3">
    <source>
        <dbReference type="Pfam" id="PF24802"/>
    </source>
</evidence>
<dbReference type="AlphaFoldDB" id="A0A2H2Z860"/>
<feature type="transmembrane region" description="Helical" evidence="2">
    <location>
        <begin position="24"/>
        <end position="47"/>
    </location>
</feature>
<dbReference type="Proteomes" id="UP000219286">
    <property type="component" value="Unassembled WGS sequence"/>
</dbReference>
<name>A0A2H2Z860_TRIPA</name>